<dbReference type="InterPro" id="IPR022061">
    <property type="entry name" value="DUF3617"/>
</dbReference>
<dbReference type="Pfam" id="PF12276">
    <property type="entry name" value="DUF3617"/>
    <property type="match status" value="1"/>
</dbReference>
<sequence length="178" mass="19278">MSKPLIAALVASPMFLLTVPGFAAGNIKPGLWEMTMQSDMTKNMPKMSPEQIQQMRKMGIDMAQLQSGTIVNKICITKEMAERDGMAQMSAKETGCEIKNTQRSGATYTMDMVCNGPAMKGQGTIKTVYASDQSFSTSSTFKGTVGGRPVDDRNDSSGKWLSANCGSVKPMQDPMQKK</sequence>
<evidence type="ECO:0000313" key="3">
    <source>
        <dbReference type="EMBL" id="CAL60791.1"/>
    </source>
</evidence>
<protein>
    <recommendedName>
        <fullName evidence="5">DUF3617 domain-containing protein</fullName>
    </recommendedName>
</protein>
<dbReference type="eggNOG" id="ENOG50300GG">
    <property type="taxonomic scope" value="Bacteria"/>
</dbReference>
<dbReference type="AlphaFoldDB" id="A4G2Q4"/>
<gene>
    <name evidence="3" type="ordered locus">HEAR0590</name>
</gene>
<evidence type="ECO:0000313" key="4">
    <source>
        <dbReference type="Proteomes" id="UP000006697"/>
    </source>
</evidence>
<feature type="chain" id="PRO_5002669087" description="DUF3617 domain-containing protein" evidence="2">
    <location>
        <begin position="24"/>
        <end position="178"/>
    </location>
</feature>
<evidence type="ECO:0000256" key="1">
    <source>
        <dbReference type="SAM" id="MobiDB-lite"/>
    </source>
</evidence>
<dbReference type="Proteomes" id="UP000006697">
    <property type="component" value="Chromosome"/>
</dbReference>
<name>A4G2Q4_HERAR</name>
<keyword evidence="4" id="KW-1185">Reference proteome</keyword>
<keyword evidence="2" id="KW-0732">Signal</keyword>
<dbReference type="EMBL" id="CU207211">
    <property type="protein sequence ID" value="CAL60791.1"/>
    <property type="molecule type" value="Genomic_DNA"/>
</dbReference>
<feature type="region of interest" description="Disordered" evidence="1">
    <location>
        <begin position="136"/>
        <end position="178"/>
    </location>
</feature>
<proteinExistence type="predicted"/>
<dbReference type="KEGG" id="har:HEAR0590"/>
<feature type="signal peptide" evidence="2">
    <location>
        <begin position="1"/>
        <end position="23"/>
    </location>
</feature>
<dbReference type="HOGENOM" id="CLU_1546024_0_0_4"/>
<accession>A4G2Q4</accession>
<reference evidence="3 4" key="1">
    <citation type="journal article" date="2007" name="PLoS Genet.">
        <title>A tale of two oxidation states: bacterial colonization of arsenic-rich environments.</title>
        <authorList>
            <person name="Muller D."/>
            <person name="Medigue C."/>
            <person name="Koechler S."/>
            <person name="Barbe V."/>
            <person name="Barakat M."/>
            <person name="Talla E."/>
            <person name="Bonnefoy V."/>
            <person name="Krin E."/>
            <person name="Arsene-Ploetze F."/>
            <person name="Carapito C."/>
            <person name="Chandler M."/>
            <person name="Cournoyer B."/>
            <person name="Cruveiller S."/>
            <person name="Dossat C."/>
            <person name="Duval S."/>
            <person name="Heymann M."/>
            <person name="Leize E."/>
            <person name="Lieutaud A."/>
            <person name="Lievremont D."/>
            <person name="Makita Y."/>
            <person name="Mangenot S."/>
            <person name="Nitschke W."/>
            <person name="Ortet P."/>
            <person name="Perdrial N."/>
            <person name="Schoepp B."/>
            <person name="Siguier N."/>
            <person name="Simeonova D.D."/>
            <person name="Rouy Z."/>
            <person name="Segurens B."/>
            <person name="Turlin E."/>
            <person name="Vallenet D."/>
            <person name="Van Dorsselaer A."/>
            <person name="Weiss S."/>
            <person name="Weissenbach J."/>
            <person name="Lett M.C."/>
            <person name="Danchin A."/>
            <person name="Bertin P.N."/>
        </authorList>
    </citation>
    <scope>NUCLEOTIDE SEQUENCE [LARGE SCALE GENOMIC DNA]</scope>
    <source>
        <strain evidence="4">ULPAs1</strain>
    </source>
</reference>
<organism evidence="3 4">
    <name type="scientific">Herminiimonas arsenicoxydans</name>
    <dbReference type="NCBI Taxonomy" id="204773"/>
    <lineage>
        <taxon>Bacteria</taxon>
        <taxon>Pseudomonadati</taxon>
        <taxon>Pseudomonadota</taxon>
        <taxon>Betaproteobacteria</taxon>
        <taxon>Burkholderiales</taxon>
        <taxon>Oxalobacteraceae</taxon>
        <taxon>Herminiimonas</taxon>
    </lineage>
</organism>
<evidence type="ECO:0000256" key="2">
    <source>
        <dbReference type="SAM" id="SignalP"/>
    </source>
</evidence>
<evidence type="ECO:0008006" key="5">
    <source>
        <dbReference type="Google" id="ProtNLM"/>
    </source>
</evidence>